<sequence length="440" mass="47966">MACDAIFSQELSPHPTSAPPNPTLFQDLEPTTTSRSRADYTFPEGGWRAWLVVFGSFSIIAGTFGLISSAGLFQAYWKAHQLSSYASRDIGWILAVNVFLNLFLGVQIGPLFDRYGPRWLLLPGSVLYVLSLVLLAECNKYWHFMLVYGILSGVSSAFLTTTALAVVAHWFEVKRGIASGIAFVGSSVGGIAFPLILKPAFEHLGWAWAMRLIGLIVLVMMTVGNLCIRGRLPAKNNGGTVDLRCFQDARFSWATMGVACFEFVLFGALGILPTYALGQGFSSQTSFNIVAVLNAGSAFGRSFSGYFSDRYGRFNTMILTLTLSLVVTFALWLPVGNHVVLFYIFAPLFGFGSGSIISMAPVCIGQLCRADEYGQFYGTSYSVVAFATLICIPIAAELLPTIGATGFVAFFGGILFLSLGSFLMARWASLDYQWKWLTKI</sequence>
<feature type="transmembrane region" description="Helical" evidence="3">
    <location>
        <begin position="142"/>
        <end position="170"/>
    </location>
</feature>
<dbReference type="Pfam" id="PF07690">
    <property type="entry name" value="MFS_1"/>
    <property type="match status" value="1"/>
</dbReference>
<evidence type="ECO:0000256" key="1">
    <source>
        <dbReference type="ARBA" id="ARBA00004141"/>
    </source>
</evidence>
<dbReference type="PROSITE" id="PS50850">
    <property type="entry name" value="MFS"/>
    <property type="match status" value="1"/>
</dbReference>
<feature type="domain" description="Major facilitator superfamily (MFS) profile" evidence="4">
    <location>
        <begin position="49"/>
        <end position="430"/>
    </location>
</feature>
<name>A0A8H8RA52_9HELO</name>
<feature type="transmembrane region" description="Helical" evidence="3">
    <location>
        <begin position="376"/>
        <end position="396"/>
    </location>
</feature>
<dbReference type="InterPro" id="IPR011701">
    <property type="entry name" value="MFS"/>
</dbReference>
<dbReference type="EMBL" id="QGMI01002257">
    <property type="protein sequence ID" value="TVY31458.1"/>
    <property type="molecule type" value="Genomic_DNA"/>
</dbReference>
<dbReference type="InterPro" id="IPR020846">
    <property type="entry name" value="MFS_dom"/>
</dbReference>
<dbReference type="InterPro" id="IPR036259">
    <property type="entry name" value="MFS_trans_sf"/>
</dbReference>
<accession>A0A8H8RA52</accession>
<dbReference type="PANTHER" id="PTHR11360:SF230">
    <property type="entry name" value="MONOCARBOXYLATE TRANSPORTER, PUTATIVE (AFU_ORTHOLOGUE AFUA_2G12790)-RELATED"/>
    <property type="match status" value="1"/>
</dbReference>
<gene>
    <name evidence="5" type="primary">MCH5_0</name>
    <name evidence="5" type="ORF">LOCC1_G008652</name>
</gene>
<dbReference type="Gene3D" id="1.20.1250.20">
    <property type="entry name" value="MFS general substrate transporter like domains"/>
    <property type="match status" value="1"/>
</dbReference>
<dbReference type="InterPro" id="IPR050327">
    <property type="entry name" value="Proton-linked_MCT"/>
</dbReference>
<feature type="transmembrane region" description="Helical" evidence="3">
    <location>
        <begin position="341"/>
        <end position="364"/>
    </location>
</feature>
<feature type="transmembrane region" description="Helical" evidence="3">
    <location>
        <begin position="49"/>
        <end position="70"/>
    </location>
</feature>
<evidence type="ECO:0000256" key="3">
    <source>
        <dbReference type="SAM" id="Phobius"/>
    </source>
</evidence>
<feature type="transmembrane region" description="Helical" evidence="3">
    <location>
        <begin position="208"/>
        <end position="228"/>
    </location>
</feature>
<feature type="transmembrane region" description="Helical" evidence="3">
    <location>
        <begin position="253"/>
        <end position="275"/>
    </location>
</feature>
<feature type="transmembrane region" description="Helical" evidence="3">
    <location>
        <begin position="119"/>
        <end position="136"/>
    </location>
</feature>
<protein>
    <submittedName>
        <fullName evidence="5">Riboflavin transporter</fullName>
    </submittedName>
</protein>
<dbReference type="PANTHER" id="PTHR11360">
    <property type="entry name" value="MONOCARBOXYLATE TRANSPORTER"/>
    <property type="match status" value="1"/>
</dbReference>
<evidence type="ECO:0000259" key="4">
    <source>
        <dbReference type="PROSITE" id="PS50850"/>
    </source>
</evidence>
<evidence type="ECO:0000313" key="5">
    <source>
        <dbReference type="EMBL" id="TVY31458.1"/>
    </source>
</evidence>
<dbReference type="Proteomes" id="UP000443090">
    <property type="component" value="Unassembled WGS sequence"/>
</dbReference>
<proteinExistence type="inferred from homology"/>
<feature type="transmembrane region" description="Helical" evidence="3">
    <location>
        <begin position="90"/>
        <end position="112"/>
    </location>
</feature>
<keyword evidence="6" id="KW-1185">Reference proteome</keyword>
<reference evidence="5 6" key="1">
    <citation type="submission" date="2018-05" db="EMBL/GenBank/DDBJ databases">
        <title>Genome sequencing and assembly of the regulated plant pathogen Lachnellula willkommii and related sister species for the development of diagnostic species identification markers.</title>
        <authorList>
            <person name="Giroux E."/>
            <person name="Bilodeau G."/>
        </authorList>
    </citation>
    <scope>NUCLEOTIDE SEQUENCE [LARGE SCALE GENOMIC DNA]</scope>
    <source>
        <strain evidence="5 6">CBS 160.35</strain>
    </source>
</reference>
<comment type="similarity">
    <text evidence="2">Belongs to the major facilitator superfamily. Monocarboxylate porter (TC 2.A.1.13) family.</text>
</comment>
<dbReference type="SUPFAM" id="SSF103473">
    <property type="entry name" value="MFS general substrate transporter"/>
    <property type="match status" value="1"/>
</dbReference>
<keyword evidence="3" id="KW-1133">Transmembrane helix</keyword>
<dbReference type="AlphaFoldDB" id="A0A8H8RA52"/>
<dbReference type="GO" id="GO:0016020">
    <property type="term" value="C:membrane"/>
    <property type="evidence" value="ECO:0007669"/>
    <property type="project" value="UniProtKB-SubCell"/>
</dbReference>
<dbReference type="GO" id="GO:0022857">
    <property type="term" value="F:transmembrane transporter activity"/>
    <property type="evidence" value="ECO:0007669"/>
    <property type="project" value="InterPro"/>
</dbReference>
<feature type="transmembrane region" description="Helical" evidence="3">
    <location>
        <begin position="402"/>
        <end position="425"/>
    </location>
</feature>
<evidence type="ECO:0000256" key="2">
    <source>
        <dbReference type="ARBA" id="ARBA00006727"/>
    </source>
</evidence>
<evidence type="ECO:0000313" key="6">
    <source>
        <dbReference type="Proteomes" id="UP000443090"/>
    </source>
</evidence>
<keyword evidence="3" id="KW-0472">Membrane</keyword>
<comment type="subcellular location">
    <subcellularLocation>
        <location evidence="1">Membrane</location>
        <topology evidence="1">Multi-pass membrane protein</topology>
    </subcellularLocation>
</comment>
<dbReference type="OrthoDB" id="6499973at2759"/>
<feature type="transmembrane region" description="Helical" evidence="3">
    <location>
        <begin position="177"/>
        <end position="196"/>
    </location>
</feature>
<comment type="caution">
    <text evidence="5">The sequence shown here is derived from an EMBL/GenBank/DDBJ whole genome shotgun (WGS) entry which is preliminary data.</text>
</comment>
<keyword evidence="3" id="KW-0812">Transmembrane</keyword>
<feature type="transmembrane region" description="Helical" evidence="3">
    <location>
        <begin position="314"/>
        <end position="335"/>
    </location>
</feature>
<organism evidence="5 6">
    <name type="scientific">Lachnellula occidentalis</name>
    <dbReference type="NCBI Taxonomy" id="215460"/>
    <lineage>
        <taxon>Eukaryota</taxon>
        <taxon>Fungi</taxon>
        <taxon>Dikarya</taxon>
        <taxon>Ascomycota</taxon>
        <taxon>Pezizomycotina</taxon>
        <taxon>Leotiomycetes</taxon>
        <taxon>Helotiales</taxon>
        <taxon>Lachnaceae</taxon>
        <taxon>Lachnellula</taxon>
    </lineage>
</organism>